<keyword evidence="5 6" id="KW-0472">Membrane</keyword>
<keyword evidence="8" id="KW-1185">Reference proteome</keyword>
<evidence type="ECO:0000256" key="3">
    <source>
        <dbReference type="ARBA" id="ARBA00022692"/>
    </source>
</evidence>
<evidence type="ECO:0000256" key="4">
    <source>
        <dbReference type="ARBA" id="ARBA00022989"/>
    </source>
</evidence>
<dbReference type="Pfam" id="PF00953">
    <property type="entry name" value="Glycos_transf_4"/>
    <property type="match status" value="1"/>
</dbReference>
<evidence type="ECO:0000313" key="7">
    <source>
        <dbReference type="EMBL" id="QGW76535.1"/>
    </source>
</evidence>
<dbReference type="RefSeq" id="WP_157191667.1">
    <property type="nucleotide sequence ID" value="NZ_CP046621.1"/>
</dbReference>
<evidence type="ECO:0000256" key="2">
    <source>
        <dbReference type="ARBA" id="ARBA00022679"/>
    </source>
</evidence>
<dbReference type="GO" id="GO:0016020">
    <property type="term" value="C:membrane"/>
    <property type="evidence" value="ECO:0007669"/>
    <property type="project" value="UniProtKB-SubCell"/>
</dbReference>
<dbReference type="Proteomes" id="UP000426235">
    <property type="component" value="Chromosome"/>
</dbReference>
<dbReference type="InterPro" id="IPR000715">
    <property type="entry name" value="Glycosyl_transferase_4"/>
</dbReference>
<evidence type="ECO:0000256" key="5">
    <source>
        <dbReference type="ARBA" id="ARBA00023136"/>
    </source>
</evidence>
<reference evidence="7" key="1">
    <citation type="submission" date="2019-12" db="EMBL/GenBank/DDBJ databases">
        <title>Hybrid Genome Assemblies of two High G+C Isolates from Undergraduate Microbiology Courses.</title>
        <authorList>
            <person name="Ne Ville C.J."/>
            <person name="Enright D."/>
            <person name="Hernandez I."/>
            <person name="Dodsworth J."/>
            <person name="Orwin P.M."/>
        </authorList>
    </citation>
    <scope>NUCLEOTIDE SEQUENCE [LARGE SCALE GENOMIC DNA]</scope>
    <source>
        <strain evidence="7">Neo</strain>
    </source>
</reference>
<dbReference type="AlphaFoldDB" id="A0A6I6HAT2"/>
<dbReference type="EMBL" id="CP046621">
    <property type="protein sequence ID" value="QGW76535.1"/>
    <property type="molecule type" value="Genomic_DNA"/>
</dbReference>
<evidence type="ECO:0000256" key="6">
    <source>
        <dbReference type="SAM" id="Phobius"/>
    </source>
</evidence>
<proteinExistence type="predicted"/>
<protein>
    <submittedName>
        <fullName evidence="7">Uncharacterized protein</fullName>
    </submittedName>
</protein>
<name>A0A6I6HAT2_9PSED</name>
<gene>
    <name evidence="7" type="ORF">GPJ81_07520</name>
</gene>
<keyword evidence="4 6" id="KW-1133">Transmembrane helix</keyword>
<accession>A0A6I6HAT2</accession>
<organism evidence="7 8">
    <name type="scientific">Pseudomonas alkylphenolica</name>
    <dbReference type="NCBI Taxonomy" id="237609"/>
    <lineage>
        <taxon>Bacteria</taxon>
        <taxon>Pseudomonadati</taxon>
        <taxon>Pseudomonadota</taxon>
        <taxon>Gammaproteobacteria</taxon>
        <taxon>Pseudomonadales</taxon>
        <taxon>Pseudomonadaceae</taxon>
        <taxon>Pseudomonas</taxon>
    </lineage>
</organism>
<dbReference type="GO" id="GO:0016780">
    <property type="term" value="F:phosphotransferase activity, for other substituted phosphate groups"/>
    <property type="evidence" value="ECO:0007669"/>
    <property type="project" value="InterPro"/>
</dbReference>
<feature type="transmembrane region" description="Helical" evidence="6">
    <location>
        <begin position="35"/>
        <end position="52"/>
    </location>
</feature>
<evidence type="ECO:0000313" key="8">
    <source>
        <dbReference type="Proteomes" id="UP000426235"/>
    </source>
</evidence>
<comment type="subcellular location">
    <subcellularLocation>
        <location evidence="1">Membrane</location>
        <topology evidence="1">Multi-pass membrane protein</topology>
    </subcellularLocation>
</comment>
<evidence type="ECO:0000256" key="1">
    <source>
        <dbReference type="ARBA" id="ARBA00004141"/>
    </source>
</evidence>
<sequence>MLNRYNFIDGIECVEAICVCLGASLHCGLSGHLDVVRVALLLAIAAAGFLLWDGPPAQMLMGCGEMVYGAHCIHACQVAACHSGSLFLSPLR</sequence>
<keyword evidence="2" id="KW-0808">Transferase</keyword>
<keyword evidence="3 6" id="KW-0812">Transmembrane</keyword>